<dbReference type="HAMAP" id="MF_00097">
    <property type="entry name" value="TMP_synthase"/>
    <property type="match status" value="1"/>
</dbReference>
<dbReference type="GO" id="GO:0005737">
    <property type="term" value="C:cytoplasm"/>
    <property type="evidence" value="ECO:0007669"/>
    <property type="project" value="TreeGrafter"/>
</dbReference>
<gene>
    <name evidence="9 13" type="primary">thiE</name>
    <name evidence="13" type="ORF">A1OE_1451</name>
</gene>
<comment type="pathway">
    <text evidence="1 9 11">Cofactor biosynthesis; thiamine diphosphate biosynthesis; thiamine phosphate from 4-amino-2-methyl-5-diphosphomethylpyrimidine and 4-methyl-5-(2-phosphoethyl)-thiazole: step 1/1.</text>
</comment>
<evidence type="ECO:0000256" key="6">
    <source>
        <dbReference type="ARBA" id="ARBA00047334"/>
    </source>
</evidence>
<accession>K7YJ08</accession>
<dbReference type="OrthoDB" id="7159061at2"/>
<dbReference type="UniPathway" id="UPA00060">
    <property type="reaction ID" value="UER00141"/>
</dbReference>
<sequence>MSAEIYLITPQQIPILKRFCDELSAVLDTGLVACLQLRLKNVKDDLLIRVAETILPVCHSRGVPLLLNDRPDLAVRVGCDGCHVGQNDISYEDARMIMGPKAQIGVTCNNSRHLAMKAGEAGADYVAFGAFFPSDSKYDVPIASIDILTWWAELMTIPCVAIGGITEHNCKLLVRAGSDFLAVINAVWGHHGGPVVGIKAFDLSLKDNEY</sequence>
<proteinExistence type="inferred from homology"/>
<dbReference type="CDD" id="cd00564">
    <property type="entry name" value="TMP_TenI"/>
    <property type="match status" value="1"/>
</dbReference>
<keyword evidence="2 9" id="KW-0808">Transferase</keyword>
<dbReference type="AlphaFoldDB" id="K7YJ08"/>
<comment type="catalytic activity">
    <reaction evidence="7 9 10">
        <text>2-(2-carboxy-4-methylthiazol-5-yl)ethyl phosphate + 4-amino-2-methyl-5-(diphosphooxymethyl)pyrimidine + 2 H(+) = thiamine phosphate + CO2 + diphosphate</text>
        <dbReference type="Rhea" id="RHEA:47848"/>
        <dbReference type="ChEBI" id="CHEBI:15378"/>
        <dbReference type="ChEBI" id="CHEBI:16526"/>
        <dbReference type="ChEBI" id="CHEBI:33019"/>
        <dbReference type="ChEBI" id="CHEBI:37575"/>
        <dbReference type="ChEBI" id="CHEBI:57841"/>
        <dbReference type="ChEBI" id="CHEBI:62890"/>
        <dbReference type="EC" id="2.5.1.3"/>
    </reaction>
</comment>
<dbReference type="InterPro" id="IPR022998">
    <property type="entry name" value="ThiamineP_synth_TenI"/>
</dbReference>
<dbReference type="GO" id="GO:0009228">
    <property type="term" value="P:thiamine biosynthetic process"/>
    <property type="evidence" value="ECO:0007669"/>
    <property type="project" value="UniProtKB-KW"/>
</dbReference>
<evidence type="ECO:0000256" key="11">
    <source>
        <dbReference type="RuleBase" id="RU004253"/>
    </source>
</evidence>
<dbReference type="RefSeq" id="WP_015089118.1">
    <property type="nucleotide sequence ID" value="NC_019566.1"/>
</dbReference>
<dbReference type="PANTHER" id="PTHR20857">
    <property type="entry name" value="THIAMINE-PHOSPHATE PYROPHOSPHORYLASE"/>
    <property type="match status" value="1"/>
</dbReference>
<comment type="similarity">
    <text evidence="9 10">Belongs to the thiamine-phosphate synthase family.</text>
</comment>
<evidence type="ECO:0000256" key="2">
    <source>
        <dbReference type="ARBA" id="ARBA00022679"/>
    </source>
</evidence>
<protein>
    <recommendedName>
        <fullName evidence="9">Thiamine-phosphate synthase</fullName>
        <shortName evidence="9">TP synthase</shortName>
        <shortName evidence="9">TPS</shortName>
        <ecNumber evidence="9">2.5.1.3</ecNumber>
    </recommendedName>
    <alternativeName>
        <fullName evidence="9">Thiamine-phosphate pyrophosphorylase</fullName>
        <shortName evidence="9">TMP pyrophosphorylase</shortName>
        <shortName evidence="9">TMP-PPase</shortName>
    </alternativeName>
</protein>
<feature type="binding site" evidence="9">
    <location>
        <position position="164"/>
    </location>
    <ligand>
        <name>2-[(2R,5Z)-2-carboxy-4-methylthiazol-5(2H)-ylidene]ethyl phosphate</name>
        <dbReference type="ChEBI" id="CHEBI:62899"/>
    </ligand>
</feature>
<comment type="function">
    <text evidence="9">Condenses 4-methyl-5-(beta-hydroxyethyl)thiazole monophosphate (THZ-P) and 2-methyl-4-amino-5-hydroxymethyl pyrimidine pyrophosphate (HMP-PP) to form thiamine monophosphate (TMP).</text>
</comment>
<organism evidence="13 14">
    <name type="scientific">Candidatus Endolissoclinum faulkneri L2</name>
    <dbReference type="NCBI Taxonomy" id="1193729"/>
    <lineage>
        <taxon>Bacteria</taxon>
        <taxon>Pseudomonadati</taxon>
        <taxon>Pseudomonadota</taxon>
        <taxon>Alphaproteobacteria</taxon>
        <taxon>Rhodospirillales</taxon>
        <taxon>Rhodospirillaceae</taxon>
        <taxon>Candidatus Endolissoclinum</taxon>
    </lineage>
</organism>
<comment type="catalytic activity">
    <reaction evidence="6 9 10">
        <text>4-methyl-5-(2-phosphooxyethyl)-thiazole + 4-amino-2-methyl-5-(diphosphooxymethyl)pyrimidine + H(+) = thiamine phosphate + diphosphate</text>
        <dbReference type="Rhea" id="RHEA:22328"/>
        <dbReference type="ChEBI" id="CHEBI:15378"/>
        <dbReference type="ChEBI" id="CHEBI:33019"/>
        <dbReference type="ChEBI" id="CHEBI:37575"/>
        <dbReference type="ChEBI" id="CHEBI:57841"/>
        <dbReference type="ChEBI" id="CHEBI:58296"/>
        <dbReference type="EC" id="2.5.1.3"/>
    </reaction>
</comment>
<comment type="caution">
    <text evidence="9">Lacks conserved residue(s) required for the propagation of feature annotation.</text>
</comment>
<evidence type="ECO:0000313" key="14">
    <source>
        <dbReference type="Proteomes" id="UP000010077"/>
    </source>
</evidence>
<evidence type="ECO:0000256" key="5">
    <source>
        <dbReference type="ARBA" id="ARBA00022977"/>
    </source>
</evidence>
<evidence type="ECO:0000259" key="12">
    <source>
        <dbReference type="Pfam" id="PF02581"/>
    </source>
</evidence>
<reference evidence="13 14" key="1">
    <citation type="journal article" date="2012" name="Proc. Natl. Acad. Sci. U.S.A.">
        <title>Genome streamlining and chemical defense in a coral reef symbiosis.</title>
        <authorList>
            <person name="Kwan J.C."/>
            <person name="Donia M.S."/>
            <person name="Han A.W."/>
            <person name="Hirose E."/>
            <person name="Haygood M.G."/>
            <person name="Schmidt E.W."/>
        </authorList>
    </citation>
    <scope>NUCLEOTIDE SEQUENCE [LARGE SCALE GENOMIC DNA]</scope>
    <source>
        <strain evidence="13 14">L2</strain>
    </source>
</reference>
<keyword evidence="5 9" id="KW-0784">Thiamine biosynthesis</keyword>
<dbReference type="PATRIC" id="fig|1193729.4.peg.753"/>
<dbReference type="STRING" id="1193729.A1OE_1451"/>
<keyword evidence="14" id="KW-1185">Reference proteome</keyword>
<dbReference type="SUPFAM" id="SSF51391">
    <property type="entry name" value="Thiamin phosphate synthase"/>
    <property type="match status" value="1"/>
</dbReference>
<feature type="binding site" evidence="9">
    <location>
        <position position="107"/>
    </location>
    <ligand>
        <name>4-amino-2-methyl-5-(diphosphooxymethyl)pyrimidine</name>
        <dbReference type="ChEBI" id="CHEBI:57841"/>
    </ligand>
</feature>
<feature type="binding site" evidence="9">
    <location>
        <position position="88"/>
    </location>
    <ligand>
        <name>Mg(2+)</name>
        <dbReference type="ChEBI" id="CHEBI:18420"/>
    </ligand>
</feature>
<evidence type="ECO:0000256" key="9">
    <source>
        <dbReference type="HAMAP-Rule" id="MF_00097"/>
    </source>
</evidence>
<feature type="domain" description="Thiamine phosphate synthase/TenI" evidence="12">
    <location>
        <begin position="5"/>
        <end position="187"/>
    </location>
</feature>
<feature type="binding site" evidence="9">
    <location>
        <begin position="36"/>
        <end position="40"/>
    </location>
    <ligand>
        <name>4-amino-2-methyl-5-(diphosphooxymethyl)pyrimidine</name>
        <dbReference type="ChEBI" id="CHEBI:57841"/>
    </ligand>
</feature>
<dbReference type="PANTHER" id="PTHR20857:SF23">
    <property type="entry name" value="THIAMINE BIOSYNTHETIC BIFUNCTIONAL ENZYME"/>
    <property type="match status" value="1"/>
</dbReference>
<evidence type="ECO:0000256" key="8">
    <source>
        <dbReference type="ARBA" id="ARBA00047883"/>
    </source>
</evidence>
<dbReference type="GO" id="GO:0009229">
    <property type="term" value="P:thiamine diphosphate biosynthetic process"/>
    <property type="evidence" value="ECO:0007669"/>
    <property type="project" value="UniProtKB-UniRule"/>
</dbReference>
<feature type="binding site" evidence="9">
    <location>
        <position position="69"/>
    </location>
    <ligand>
        <name>Mg(2+)</name>
        <dbReference type="ChEBI" id="CHEBI:18420"/>
    </ligand>
</feature>
<dbReference type="NCBIfam" id="TIGR00693">
    <property type="entry name" value="thiE"/>
    <property type="match status" value="1"/>
</dbReference>
<name>K7YJ08_9PROT</name>
<evidence type="ECO:0000256" key="3">
    <source>
        <dbReference type="ARBA" id="ARBA00022723"/>
    </source>
</evidence>
<feature type="binding site" evidence="9">
    <location>
        <position position="137"/>
    </location>
    <ligand>
        <name>4-amino-2-methyl-5-(diphosphooxymethyl)pyrimidine</name>
        <dbReference type="ChEBI" id="CHEBI:57841"/>
    </ligand>
</feature>
<dbReference type="Pfam" id="PF02581">
    <property type="entry name" value="TMP-TENI"/>
    <property type="match status" value="1"/>
</dbReference>
<evidence type="ECO:0000256" key="1">
    <source>
        <dbReference type="ARBA" id="ARBA00005165"/>
    </source>
</evidence>
<evidence type="ECO:0000313" key="13">
    <source>
        <dbReference type="EMBL" id="AFX99620.1"/>
    </source>
</evidence>
<feature type="binding site" evidence="9">
    <location>
        <position position="68"/>
    </location>
    <ligand>
        <name>4-amino-2-methyl-5-(diphosphooxymethyl)pyrimidine</name>
        <dbReference type="ChEBI" id="CHEBI:57841"/>
    </ligand>
</feature>
<evidence type="ECO:0000256" key="7">
    <source>
        <dbReference type="ARBA" id="ARBA00047851"/>
    </source>
</evidence>
<dbReference type="GO" id="GO:0004789">
    <property type="term" value="F:thiamine-phosphate diphosphorylase activity"/>
    <property type="evidence" value="ECO:0007669"/>
    <property type="project" value="UniProtKB-UniRule"/>
</dbReference>
<dbReference type="InterPro" id="IPR034291">
    <property type="entry name" value="TMP_synthase"/>
</dbReference>
<dbReference type="GO" id="GO:0000287">
    <property type="term" value="F:magnesium ion binding"/>
    <property type="evidence" value="ECO:0007669"/>
    <property type="project" value="UniProtKB-UniRule"/>
</dbReference>
<dbReference type="InterPro" id="IPR036206">
    <property type="entry name" value="ThiamineP_synth_sf"/>
</dbReference>
<dbReference type="eggNOG" id="COG0352">
    <property type="taxonomic scope" value="Bacteria"/>
</dbReference>
<dbReference type="Gene3D" id="3.20.20.70">
    <property type="entry name" value="Aldolase class I"/>
    <property type="match status" value="1"/>
</dbReference>
<dbReference type="EMBL" id="CP003539">
    <property type="protein sequence ID" value="AFX99620.1"/>
    <property type="molecule type" value="Genomic_DNA"/>
</dbReference>
<feature type="binding site" evidence="9">
    <location>
        <begin position="134"/>
        <end position="136"/>
    </location>
    <ligand>
        <name>2-[(2R,5Z)-2-carboxy-4-methylthiazol-5(2H)-ylidene]ethyl phosphate</name>
        <dbReference type="ChEBI" id="CHEBI:62899"/>
    </ligand>
</feature>
<dbReference type="Proteomes" id="UP000010077">
    <property type="component" value="Chromosome"/>
</dbReference>
<comment type="cofactor">
    <cofactor evidence="9">
        <name>Mg(2+)</name>
        <dbReference type="ChEBI" id="CHEBI:18420"/>
    </cofactor>
    <text evidence="9">Binds 1 Mg(2+) ion per subunit.</text>
</comment>
<dbReference type="KEGG" id="thal:A1OE_1451"/>
<keyword evidence="3 9" id="KW-0479">Metal-binding</keyword>
<comment type="catalytic activity">
    <reaction evidence="8 9 10">
        <text>2-[(2R,5Z)-2-carboxy-4-methylthiazol-5(2H)-ylidene]ethyl phosphate + 4-amino-2-methyl-5-(diphosphooxymethyl)pyrimidine + 2 H(+) = thiamine phosphate + CO2 + diphosphate</text>
        <dbReference type="Rhea" id="RHEA:47844"/>
        <dbReference type="ChEBI" id="CHEBI:15378"/>
        <dbReference type="ChEBI" id="CHEBI:16526"/>
        <dbReference type="ChEBI" id="CHEBI:33019"/>
        <dbReference type="ChEBI" id="CHEBI:37575"/>
        <dbReference type="ChEBI" id="CHEBI:57841"/>
        <dbReference type="ChEBI" id="CHEBI:62899"/>
        <dbReference type="EC" id="2.5.1.3"/>
    </reaction>
</comment>
<keyword evidence="4 9" id="KW-0460">Magnesium</keyword>
<dbReference type="HOGENOM" id="CLU_018272_3_1_5"/>
<evidence type="ECO:0000256" key="10">
    <source>
        <dbReference type="RuleBase" id="RU003826"/>
    </source>
</evidence>
<evidence type="ECO:0000256" key="4">
    <source>
        <dbReference type="ARBA" id="ARBA00022842"/>
    </source>
</evidence>
<dbReference type="InterPro" id="IPR013785">
    <property type="entry name" value="Aldolase_TIM"/>
</dbReference>
<dbReference type="EC" id="2.5.1.3" evidence="9"/>